<evidence type="ECO:0000256" key="1">
    <source>
        <dbReference type="SAM" id="MobiDB-lite"/>
    </source>
</evidence>
<dbReference type="AlphaFoldDB" id="A0A1U7CYH0"/>
<dbReference type="Proteomes" id="UP000186309">
    <property type="component" value="Chromosome"/>
</dbReference>
<dbReference type="EMBL" id="CP019082">
    <property type="protein sequence ID" value="APW63997.1"/>
    <property type="molecule type" value="Genomic_DNA"/>
</dbReference>
<proteinExistence type="predicted"/>
<gene>
    <name evidence="2" type="ORF">BSF38_05585</name>
</gene>
<evidence type="ECO:0000313" key="3">
    <source>
        <dbReference type="Proteomes" id="UP000186309"/>
    </source>
</evidence>
<accession>A0A1U7CYH0</accession>
<organism evidence="2 3">
    <name type="scientific">Paludisphaera borealis</name>
    <dbReference type="NCBI Taxonomy" id="1387353"/>
    <lineage>
        <taxon>Bacteria</taxon>
        <taxon>Pseudomonadati</taxon>
        <taxon>Planctomycetota</taxon>
        <taxon>Planctomycetia</taxon>
        <taxon>Isosphaerales</taxon>
        <taxon>Isosphaeraceae</taxon>
        <taxon>Paludisphaera</taxon>
    </lineage>
</organism>
<feature type="region of interest" description="Disordered" evidence="1">
    <location>
        <begin position="42"/>
        <end position="64"/>
    </location>
</feature>
<dbReference type="OrthoDB" id="9777694at2"/>
<evidence type="ECO:0000313" key="2">
    <source>
        <dbReference type="EMBL" id="APW63997.1"/>
    </source>
</evidence>
<dbReference type="KEGG" id="pbor:BSF38_05585"/>
<dbReference type="RefSeq" id="WP_076350288.1">
    <property type="nucleotide sequence ID" value="NZ_CP019082.1"/>
</dbReference>
<name>A0A1U7CYH0_9BACT</name>
<sequence length="385" mass="43843">MRIDRREFYNTIWTTPTSQLAKEFGVSDVWLGKLCKKHDVPRPPRGYWAKQQSGKPTSQIPLPPITDTKLETIEITPQPVPPKQVIPPMAAERIVAERSPKARIKVVETLEAIHPLVRRTWTSLKSTTQYHYAGLLQTGGEGCLDVKVGPDSIERAMRIMDALIKALEERDYQVVVKKDGSKTATFAEVDGQLIPFRIYEHFSEHREPAYHKSLNGRNPHWSRDQKYIPNGALELLIESSSFSRGPLSFKDGSGKRVEDQLNEFAVGLIEASVAMKENKARWEVSRRADEERRKQVETAERLQEEEAERIVWVDGTLNAWNRCRNLREMIQEARTRASELGLPISPGSHLGRWIEAAEHRLSTLDPLGLMLAELRQTRQADGRSS</sequence>
<protein>
    <submittedName>
        <fullName evidence="2">Uncharacterized protein</fullName>
    </submittedName>
</protein>
<reference evidence="3" key="1">
    <citation type="submission" date="2016-12" db="EMBL/GenBank/DDBJ databases">
        <title>Comparative genomics of four Isosphaeraceae planctomycetes: a common pool of plasmids and glycoside hydrolase genes.</title>
        <authorList>
            <person name="Ivanova A."/>
        </authorList>
    </citation>
    <scope>NUCLEOTIDE SEQUENCE [LARGE SCALE GENOMIC DNA]</scope>
    <source>
        <strain evidence="3">PX4</strain>
    </source>
</reference>
<keyword evidence="3" id="KW-1185">Reference proteome</keyword>
<feature type="compositionally biased region" description="Polar residues" evidence="1">
    <location>
        <begin position="50"/>
        <end position="60"/>
    </location>
</feature>